<evidence type="ECO:0000313" key="1">
    <source>
        <dbReference type="EMBL" id="VBB69162.1"/>
    </source>
</evidence>
<reference evidence="1" key="1">
    <citation type="submission" date="2018-10" db="EMBL/GenBank/DDBJ databases">
        <authorList>
            <person name="Gruber-Vodicka H."/>
            <person name="Jaeckle O."/>
        </authorList>
    </citation>
    <scope>NUCLEOTIDE SEQUENCE</scope>
</reference>
<dbReference type="AlphaFoldDB" id="A0A484HBJ3"/>
<protein>
    <submittedName>
        <fullName evidence="1">Uncharacterized protein</fullName>
    </submittedName>
</protein>
<gene>
    <name evidence="1" type="ORF">RIEGSTA812A_PEG_635</name>
</gene>
<sequence>MDPLPHRDANATEKPHIVCLGLCHARKWSGEENDLFAPHALVTLRLQELYVRVLF</sequence>
<proteinExistence type="predicted"/>
<name>A0A484HBJ3_9ZZZZ</name>
<accession>A0A484HBJ3</accession>
<organism evidence="1">
    <name type="scientific">invertebrate metagenome</name>
    <dbReference type="NCBI Taxonomy" id="1711999"/>
    <lineage>
        <taxon>unclassified sequences</taxon>
        <taxon>metagenomes</taxon>
        <taxon>organismal metagenomes</taxon>
    </lineage>
</organism>
<dbReference type="EMBL" id="LR026963">
    <property type="protein sequence ID" value="VBB69162.1"/>
    <property type="molecule type" value="Genomic_DNA"/>
</dbReference>